<evidence type="ECO:0000313" key="4">
    <source>
        <dbReference type="Proteomes" id="UP000191931"/>
    </source>
</evidence>
<dbReference type="STRING" id="1246637.MTBBW1_630029"/>
<reference evidence="3 4" key="1">
    <citation type="submission" date="2017-03" db="EMBL/GenBank/DDBJ databases">
        <authorList>
            <person name="Afonso C.L."/>
            <person name="Miller P.J."/>
            <person name="Scott M.A."/>
            <person name="Spackman E."/>
            <person name="Goraichik I."/>
            <person name="Dimitrov K.M."/>
            <person name="Suarez D.L."/>
            <person name="Swayne D.E."/>
        </authorList>
    </citation>
    <scope>NUCLEOTIDE SEQUENCE [LARGE SCALE GENOMIC DNA]</scope>
    <source>
        <strain evidence="3">PRJEB14757</strain>
    </source>
</reference>
<name>A0A1W1HIV2_9BACT</name>
<dbReference type="Proteomes" id="UP000191931">
    <property type="component" value="Unassembled WGS sequence"/>
</dbReference>
<accession>A0A1W1HIV2</accession>
<keyword evidence="1" id="KW-0378">Hydrolase</keyword>
<dbReference type="Pfam" id="PF13185">
    <property type="entry name" value="GAF_2"/>
    <property type="match status" value="2"/>
</dbReference>
<dbReference type="InterPro" id="IPR052016">
    <property type="entry name" value="Bact_Sigma-Reg"/>
</dbReference>
<evidence type="ECO:0000256" key="1">
    <source>
        <dbReference type="ARBA" id="ARBA00022801"/>
    </source>
</evidence>
<dbReference type="EMBL" id="FWEV01000307">
    <property type="protein sequence ID" value="SLM32335.1"/>
    <property type="molecule type" value="Genomic_DNA"/>
</dbReference>
<sequence>MNRDTDYFDIFCKLSRAFGTAATQNELLNLVVDSAIITMDAKASCLFLSDDKNDFFVPVAQKGLSENYFHASPLKAMGIVKAIEKDGFLLFKDATTDPRLENHDAKKEEGIATIISVQIRVKRRTIGILSIYTATPRDYTEREIAFLRALADQAGIAIHNNRLLSRIEKNATLFLDFASSINSTLDIQKILKRLTEELCDTFGMKGAAIRLIDEDNQTMKLVASHGLSNEFLEIRRTINTNTTARALKGETVIVTDAATDQRLEFREEMKKEGLKSMIVTPITVKDKVIGVMRLYSAEQRDFPNDMLLIVEAIAQQGGLAIQNASMYMQLQDAKKSLEEDVWSHRSWF</sequence>
<dbReference type="PANTHER" id="PTHR43156:SF2">
    <property type="entry name" value="STAGE II SPORULATION PROTEIN E"/>
    <property type="match status" value="1"/>
</dbReference>
<dbReference type="GO" id="GO:0016791">
    <property type="term" value="F:phosphatase activity"/>
    <property type="evidence" value="ECO:0007669"/>
    <property type="project" value="TreeGrafter"/>
</dbReference>
<dbReference type="InterPro" id="IPR029016">
    <property type="entry name" value="GAF-like_dom_sf"/>
</dbReference>
<dbReference type="RefSeq" id="WP_080801906.1">
    <property type="nucleotide sequence ID" value="NZ_LT828542.1"/>
</dbReference>
<dbReference type="SMART" id="SM00065">
    <property type="entry name" value="GAF"/>
    <property type="match status" value="2"/>
</dbReference>
<evidence type="ECO:0000259" key="2">
    <source>
        <dbReference type="SMART" id="SM00065"/>
    </source>
</evidence>
<dbReference type="PANTHER" id="PTHR43156">
    <property type="entry name" value="STAGE II SPORULATION PROTEIN E-RELATED"/>
    <property type="match status" value="1"/>
</dbReference>
<dbReference type="SUPFAM" id="SSF55781">
    <property type="entry name" value="GAF domain-like"/>
    <property type="match status" value="2"/>
</dbReference>
<evidence type="ECO:0000313" key="3">
    <source>
        <dbReference type="EMBL" id="SLM32335.1"/>
    </source>
</evidence>
<dbReference type="Gene3D" id="3.30.450.40">
    <property type="match status" value="2"/>
</dbReference>
<protein>
    <submittedName>
        <fullName evidence="3">GGDEF domain family protein</fullName>
    </submittedName>
</protein>
<dbReference type="AlphaFoldDB" id="A0A1W1HIV2"/>
<dbReference type="OrthoDB" id="9765588at2"/>
<feature type="domain" description="GAF" evidence="2">
    <location>
        <begin position="186"/>
        <end position="331"/>
    </location>
</feature>
<organism evidence="3 4">
    <name type="scientific">Desulfamplus magnetovallimortis</name>
    <dbReference type="NCBI Taxonomy" id="1246637"/>
    <lineage>
        <taxon>Bacteria</taxon>
        <taxon>Pseudomonadati</taxon>
        <taxon>Thermodesulfobacteriota</taxon>
        <taxon>Desulfobacteria</taxon>
        <taxon>Desulfobacterales</taxon>
        <taxon>Desulfobacteraceae</taxon>
        <taxon>Desulfamplus</taxon>
    </lineage>
</organism>
<proteinExistence type="predicted"/>
<keyword evidence="4" id="KW-1185">Reference proteome</keyword>
<gene>
    <name evidence="3" type="ORF">MTBBW1_630029</name>
</gene>
<dbReference type="InterPro" id="IPR003018">
    <property type="entry name" value="GAF"/>
</dbReference>
<feature type="domain" description="GAF" evidence="2">
    <location>
        <begin position="23"/>
        <end position="168"/>
    </location>
</feature>